<keyword evidence="6" id="KW-1185">Reference proteome</keyword>
<dbReference type="RefSeq" id="WP_129225184.1">
    <property type="nucleotide sequence ID" value="NZ_SDOZ01000002.1"/>
</dbReference>
<organism evidence="5 6">
    <name type="scientific">Candidatus Borkfalkia ceftriaxoniphila</name>
    <dbReference type="NCBI Taxonomy" id="2508949"/>
    <lineage>
        <taxon>Bacteria</taxon>
        <taxon>Bacillati</taxon>
        <taxon>Bacillota</taxon>
        <taxon>Clostridia</taxon>
        <taxon>Christensenellales</taxon>
        <taxon>Christensenellaceae</taxon>
        <taxon>Candidatus Borkfalkia</taxon>
    </lineage>
</organism>
<dbReference type="InterPro" id="IPR001310">
    <property type="entry name" value="Histidine_triad_HIT"/>
</dbReference>
<reference evidence="5 6" key="1">
    <citation type="journal article" date="2019" name="Gut">
        <title>Antibiotics-induced monodominance of a novel gut bacterial order.</title>
        <authorList>
            <person name="Hildebrand F."/>
            <person name="Moitinho-Silva L."/>
            <person name="Blasche S."/>
            <person name="Jahn M.T."/>
            <person name="Gossmann T.I."/>
            <person name="Heuerta-Cepas J."/>
            <person name="Hercog R."/>
            <person name="Luetge M."/>
            <person name="Bahram M."/>
            <person name="Pryszlak A."/>
            <person name="Alves R.J."/>
            <person name="Waszak S.M."/>
            <person name="Zhu A."/>
            <person name="Ye L."/>
            <person name="Costea P.I."/>
            <person name="Aalvink S."/>
            <person name="Belzer C."/>
            <person name="Forslund S.K."/>
            <person name="Sunagawa S."/>
            <person name="Hentschel U."/>
            <person name="Merten C."/>
            <person name="Patil K.R."/>
            <person name="Benes V."/>
            <person name="Bork P."/>
        </authorList>
    </citation>
    <scope>NUCLEOTIDE SEQUENCE [LARGE SCALE GENOMIC DNA]</scope>
    <source>
        <strain evidence="5 6">HDS1380</strain>
    </source>
</reference>
<feature type="short sequence motif" description="Histidine triad motif" evidence="2 3">
    <location>
        <begin position="100"/>
        <end position="104"/>
    </location>
</feature>
<dbReference type="OrthoDB" id="9784774at2"/>
<feature type="active site" description="Tele-AMP-histidine intermediate" evidence="1">
    <location>
        <position position="102"/>
    </location>
</feature>
<dbReference type="InterPro" id="IPR011146">
    <property type="entry name" value="HIT-like"/>
</dbReference>
<dbReference type="EMBL" id="SDOZ01000002">
    <property type="protein sequence ID" value="RXZ61972.1"/>
    <property type="molecule type" value="Genomic_DNA"/>
</dbReference>
<dbReference type="CDD" id="cd01276">
    <property type="entry name" value="PKCI_related"/>
    <property type="match status" value="1"/>
</dbReference>
<dbReference type="PANTHER" id="PTHR23089">
    <property type="entry name" value="HISTIDINE TRIAD HIT PROTEIN"/>
    <property type="match status" value="1"/>
</dbReference>
<dbReference type="Gene3D" id="3.30.428.10">
    <property type="entry name" value="HIT-like"/>
    <property type="match status" value="1"/>
</dbReference>
<accession>A0A4Q2KER4</accession>
<dbReference type="Proteomes" id="UP000291269">
    <property type="component" value="Unassembled WGS sequence"/>
</dbReference>
<dbReference type="PROSITE" id="PS51084">
    <property type="entry name" value="HIT_2"/>
    <property type="match status" value="1"/>
</dbReference>
<dbReference type="AlphaFoldDB" id="A0A4Q2KER4"/>
<comment type="caution">
    <text evidence="5">The sequence shown here is derived from an EMBL/GenBank/DDBJ whole genome shotgun (WGS) entry which is preliminary data.</text>
</comment>
<dbReference type="Pfam" id="PF01230">
    <property type="entry name" value="HIT"/>
    <property type="match status" value="1"/>
</dbReference>
<dbReference type="PROSITE" id="PS00892">
    <property type="entry name" value="HIT_1"/>
    <property type="match status" value="1"/>
</dbReference>
<dbReference type="GO" id="GO:0003824">
    <property type="term" value="F:catalytic activity"/>
    <property type="evidence" value="ECO:0007669"/>
    <property type="project" value="InterPro"/>
</dbReference>
<evidence type="ECO:0000256" key="1">
    <source>
        <dbReference type="PIRSR" id="PIRSR601310-1"/>
    </source>
</evidence>
<dbReference type="InterPro" id="IPR019808">
    <property type="entry name" value="Histidine_triad_CS"/>
</dbReference>
<protein>
    <submittedName>
        <fullName evidence="5">Histidine triad nucleotide-binding protein</fullName>
    </submittedName>
</protein>
<sequence length="116" mass="12950">MSLDENCIFCKILRGEIPSDKVYEDGDMLAFRDIHPQAKVHVLCVPKSHFSYLSEMGEKERGLVGKCMAKLPEIARLAGIENGYRVIINQGEDAGQTVFHLHIHILGGQNMGENLL</sequence>
<dbReference type="PRINTS" id="PR00332">
    <property type="entry name" value="HISTRIAD"/>
</dbReference>
<dbReference type="InterPro" id="IPR036265">
    <property type="entry name" value="HIT-like_sf"/>
</dbReference>
<evidence type="ECO:0000256" key="2">
    <source>
        <dbReference type="PIRSR" id="PIRSR601310-3"/>
    </source>
</evidence>
<evidence type="ECO:0000313" key="5">
    <source>
        <dbReference type="EMBL" id="RXZ61972.1"/>
    </source>
</evidence>
<gene>
    <name evidence="5" type="ORF">ESZ91_06170</name>
</gene>
<feature type="domain" description="HIT" evidence="4">
    <location>
        <begin position="8"/>
        <end position="116"/>
    </location>
</feature>
<name>A0A4Q2KER4_9FIRM</name>
<proteinExistence type="predicted"/>
<evidence type="ECO:0000259" key="4">
    <source>
        <dbReference type="PROSITE" id="PS51084"/>
    </source>
</evidence>
<evidence type="ECO:0000313" key="6">
    <source>
        <dbReference type="Proteomes" id="UP000291269"/>
    </source>
</evidence>
<dbReference type="SUPFAM" id="SSF54197">
    <property type="entry name" value="HIT-like"/>
    <property type="match status" value="1"/>
</dbReference>
<evidence type="ECO:0000256" key="3">
    <source>
        <dbReference type="PROSITE-ProRule" id="PRU00464"/>
    </source>
</evidence>